<dbReference type="PANTHER" id="PTHR34853:SF1">
    <property type="entry name" value="LIPASE 5"/>
    <property type="match status" value="1"/>
</dbReference>
<dbReference type="Gene3D" id="3.40.50.1820">
    <property type="entry name" value="alpha/beta hydrolase"/>
    <property type="match status" value="1"/>
</dbReference>
<dbReference type="InterPro" id="IPR029058">
    <property type="entry name" value="AB_hydrolase_fold"/>
</dbReference>
<dbReference type="InterPro" id="IPR005152">
    <property type="entry name" value="Lipase_secreted"/>
</dbReference>
<dbReference type="Gene3D" id="1.10.260.160">
    <property type="match status" value="1"/>
</dbReference>
<dbReference type="SUPFAM" id="SSF53474">
    <property type="entry name" value="alpha/beta-Hydrolases"/>
    <property type="match status" value="1"/>
</dbReference>
<accession>A0A100Y4W9</accession>
<evidence type="ECO:0008006" key="3">
    <source>
        <dbReference type="Google" id="ProtNLM"/>
    </source>
</evidence>
<name>A0A100Y4W9_9ACTN</name>
<proteinExistence type="predicted"/>
<dbReference type="EMBL" id="LNSV01000039">
    <property type="protein sequence ID" value="KUH37765.1"/>
    <property type="molecule type" value="Genomic_DNA"/>
</dbReference>
<dbReference type="PANTHER" id="PTHR34853">
    <property type="match status" value="1"/>
</dbReference>
<dbReference type="GO" id="GO:0004806">
    <property type="term" value="F:triacylglycerol lipase activity"/>
    <property type="evidence" value="ECO:0007669"/>
    <property type="project" value="InterPro"/>
</dbReference>
<organism evidence="1 2">
    <name type="scientific">Streptomyces kanasensis</name>
    <dbReference type="NCBI Taxonomy" id="936756"/>
    <lineage>
        <taxon>Bacteria</taxon>
        <taxon>Bacillati</taxon>
        <taxon>Actinomycetota</taxon>
        <taxon>Actinomycetes</taxon>
        <taxon>Kitasatosporales</taxon>
        <taxon>Streptomycetaceae</taxon>
        <taxon>Streptomyces</taxon>
    </lineage>
</organism>
<keyword evidence="2" id="KW-1185">Reference proteome</keyword>
<dbReference type="STRING" id="936756.ATE80_16495"/>
<gene>
    <name evidence="1" type="ORF">ATE80_16495</name>
</gene>
<dbReference type="PIRSF" id="PIRSF029171">
    <property type="entry name" value="Esterase_LipA"/>
    <property type="match status" value="1"/>
</dbReference>
<comment type="caution">
    <text evidence="1">The sequence shown here is derived from an EMBL/GenBank/DDBJ whole genome shotgun (WGS) entry which is preliminary data.</text>
</comment>
<reference evidence="1 2" key="1">
    <citation type="submission" date="2015-11" db="EMBL/GenBank/DDBJ databases">
        <title>Genome-wide analysis reveals the secondary metabolome in Streptomyces kanasensis ZX01.</title>
        <authorList>
            <person name="Zhang G."/>
            <person name="Han L."/>
            <person name="Feng J."/>
            <person name="Zhang X."/>
        </authorList>
    </citation>
    <scope>NUCLEOTIDE SEQUENCE [LARGE SCALE GENOMIC DNA]</scope>
    <source>
        <strain evidence="1 2">ZX01</strain>
    </source>
</reference>
<evidence type="ECO:0000313" key="2">
    <source>
        <dbReference type="Proteomes" id="UP000054011"/>
    </source>
</evidence>
<evidence type="ECO:0000313" key="1">
    <source>
        <dbReference type="EMBL" id="KUH37765.1"/>
    </source>
</evidence>
<protein>
    <recommendedName>
        <fullName evidence="3">Lipase</fullName>
    </recommendedName>
</protein>
<sequence>MTAAEVSLSLRDSGIDASRVRYGATWYRVLYRTTDSAGAPTTASQLVVLPHTRRASLPVVSWLHGTTVHRDEVASVNPASNDRRAALLFASTGRAVSAPDYVGLGRGEGFHPYGDPAATVSAAVDGLRAARALARGTGRDLVREVQISGFSQGGPATMLVGRALQEEGRDPYFRAGALAPVSGPFELSAFEAAAADDAVDHAPLYLAYFATAWNRVYGLYGAPAEAFRAPYDQRIEELFDGRHSARDLMEALPATSRELFTPAFLDRIRKPDGELARRLRVLDRTCDWRPDVPVHLFHGSGDQDVVFAHARHCVAQLERNRADHVLTDVGAVDHNTSVKRALPLVVDFFDRRRS</sequence>
<dbReference type="Proteomes" id="UP000054011">
    <property type="component" value="Unassembled WGS sequence"/>
</dbReference>
<dbReference type="AlphaFoldDB" id="A0A100Y4W9"/>
<dbReference type="GO" id="GO:0016042">
    <property type="term" value="P:lipid catabolic process"/>
    <property type="evidence" value="ECO:0007669"/>
    <property type="project" value="InterPro"/>
</dbReference>